<evidence type="ECO:0000313" key="2">
    <source>
        <dbReference type="Proteomes" id="UP000824260"/>
    </source>
</evidence>
<dbReference type="EMBL" id="DVFZ01000025">
    <property type="protein sequence ID" value="HIQ81923.1"/>
    <property type="molecule type" value="Genomic_DNA"/>
</dbReference>
<accession>A0A9D1CVT9</accession>
<reference evidence="1" key="1">
    <citation type="submission" date="2020-10" db="EMBL/GenBank/DDBJ databases">
        <authorList>
            <person name="Gilroy R."/>
        </authorList>
    </citation>
    <scope>NUCLEOTIDE SEQUENCE</scope>
    <source>
        <strain evidence="1">ChiSjej6B24-2974</strain>
    </source>
</reference>
<sequence>MRSRQKRALFQREFGAALLPRGFVYRENMFLRLHPGEVLLAVGLDLAPSGGGYVEYGALPFCNGISRPPFSGLARVAVRDGRRWEDIFHAREQWQAMEEQSAQHGGCARDKGAFVSEKVLLAVF</sequence>
<protein>
    <submittedName>
        <fullName evidence="1">Uncharacterized protein</fullName>
    </submittedName>
</protein>
<name>A0A9D1CVT9_9FIRM</name>
<comment type="caution">
    <text evidence="1">The sequence shown here is derived from an EMBL/GenBank/DDBJ whole genome shotgun (WGS) entry which is preliminary data.</text>
</comment>
<gene>
    <name evidence="1" type="ORF">IAA52_02345</name>
</gene>
<proteinExistence type="predicted"/>
<evidence type="ECO:0000313" key="1">
    <source>
        <dbReference type="EMBL" id="HIQ81923.1"/>
    </source>
</evidence>
<reference evidence="1" key="2">
    <citation type="journal article" date="2021" name="PeerJ">
        <title>Extensive microbial diversity within the chicken gut microbiome revealed by metagenomics and culture.</title>
        <authorList>
            <person name="Gilroy R."/>
            <person name="Ravi A."/>
            <person name="Getino M."/>
            <person name="Pursley I."/>
            <person name="Horton D.L."/>
            <person name="Alikhan N.F."/>
            <person name="Baker D."/>
            <person name="Gharbi K."/>
            <person name="Hall N."/>
            <person name="Watson M."/>
            <person name="Adriaenssens E.M."/>
            <person name="Foster-Nyarko E."/>
            <person name="Jarju S."/>
            <person name="Secka A."/>
            <person name="Antonio M."/>
            <person name="Oren A."/>
            <person name="Chaudhuri R.R."/>
            <person name="La Ragione R."/>
            <person name="Hildebrand F."/>
            <person name="Pallen M.J."/>
        </authorList>
    </citation>
    <scope>NUCLEOTIDE SEQUENCE</scope>
    <source>
        <strain evidence="1">ChiSjej6B24-2974</strain>
    </source>
</reference>
<organism evidence="1 2">
    <name type="scientific">Candidatus Pullichristensenella stercorigallinarum</name>
    <dbReference type="NCBI Taxonomy" id="2840909"/>
    <lineage>
        <taxon>Bacteria</taxon>
        <taxon>Bacillati</taxon>
        <taxon>Bacillota</taxon>
        <taxon>Clostridia</taxon>
        <taxon>Candidatus Pullichristensenella</taxon>
    </lineage>
</organism>
<dbReference type="AlphaFoldDB" id="A0A9D1CVT9"/>
<dbReference type="Proteomes" id="UP000824260">
    <property type="component" value="Unassembled WGS sequence"/>
</dbReference>